<feature type="domain" description="Chemotaxis methyl-accepting receptor Tar-related ligand-binding" evidence="8">
    <location>
        <begin position="2"/>
        <end position="58"/>
    </location>
</feature>
<keyword evidence="2" id="KW-1003">Cell membrane</keyword>
<evidence type="ECO:0000256" key="1">
    <source>
        <dbReference type="ARBA" id="ARBA00004236"/>
    </source>
</evidence>
<evidence type="ECO:0000256" key="4">
    <source>
        <dbReference type="ARBA" id="ARBA00022989"/>
    </source>
</evidence>
<dbReference type="GO" id="GO:0005886">
    <property type="term" value="C:plasma membrane"/>
    <property type="evidence" value="ECO:0007669"/>
    <property type="project" value="UniProtKB-SubCell"/>
</dbReference>
<evidence type="ECO:0000313" key="9">
    <source>
        <dbReference type="EMBL" id="MBO2006595.1"/>
    </source>
</evidence>
<name>A0A939SUF2_SERMA</name>
<gene>
    <name evidence="9" type="ORF">J4732_02110</name>
</gene>
<feature type="transmembrane region" description="Helical" evidence="7">
    <location>
        <begin position="72"/>
        <end position="93"/>
    </location>
</feature>
<organism evidence="9">
    <name type="scientific">Serratia marcescens</name>
    <dbReference type="NCBI Taxonomy" id="615"/>
    <lineage>
        <taxon>Bacteria</taxon>
        <taxon>Pseudomonadati</taxon>
        <taxon>Pseudomonadota</taxon>
        <taxon>Gammaproteobacteria</taxon>
        <taxon>Enterobacterales</taxon>
        <taxon>Yersiniaceae</taxon>
        <taxon>Serratia</taxon>
    </lineage>
</organism>
<protein>
    <submittedName>
        <fullName evidence="9">Tar ligand binding domain-containing protein</fullName>
    </submittedName>
</protein>
<evidence type="ECO:0000256" key="7">
    <source>
        <dbReference type="SAM" id="Phobius"/>
    </source>
</evidence>
<dbReference type="GO" id="GO:0007165">
    <property type="term" value="P:signal transduction"/>
    <property type="evidence" value="ECO:0007669"/>
    <property type="project" value="UniProtKB-KW"/>
</dbReference>
<evidence type="ECO:0000256" key="3">
    <source>
        <dbReference type="ARBA" id="ARBA00022692"/>
    </source>
</evidence>
<evidence type="ECO:0000256" key="6">
    <source>
        <dbReference type="ARBA" id="ARBA00023224"/>
    </source>
</evidence>
<keyword evidence="4 7" id="KW-1133">Transmembrane helix</keyword>
<dbReference type="EMBL" id="JAGETR010000010">
    <property type="protein sequence ID" value="MBO2006595.1"/>
    <property type="molecule type" value="Genomic_DNA"/>
</dbReference>
<dbReference type="InterPro" id="IPR003122">
    <property type="entry name" value="Tar_rcpt_lig-bd"/>
</dbReference>
<evidence type="ECO:0000256" key="2">
    <source>
        <dbReference type="ARBA" id="ARBA00022475"/>
    </source>
</evidence>
<dbReference type="AlphaFoldDB" id="A0A939SUF2"/>
<proteinExistence type="predicted"/>
<evidence type="ECO:0000259" key="8">
    <source>
        <dbReference type="Pfam" id="PF02203"/>
    </source>
</evidence>
<keyword evidence="3 7" id="KW-0812">Transmembrane</keyword>
<evidence type="ECO:0000256" key="5">
    <source>
        <dbReference type="ARBA" id="ARBA00023136"/>
    </source>
</evidence>
<reference evidence="9" key="1">
    <citation type="submission" date="2021-03" db="EMBL/GenBank/DDBJ databases">
        <title>Molecular epidemiology and mechanisms of colistin and carbapenem resistance in Enterobacteriaceae from clinical isolates, the environment and porcine samples in Pretoria, South Africa.</title>
        <authorList>
            <person name="Bogoshi D."/>
            <person name="Mbelle N.M."/>
            <person name="Naidoo V."/>
            <person name="Osei Sekyere J."/>
        </authorList>
    </citation>
    <scope>NUCLEOTIDE SEQUENCE</scope>
    <source>
        <strain evidence="9">C080</strain>
    </source>
</reference>
<comment type="subcellular location">
    <subcellularLocation>
        <location evidence="1">Cell membrane</location>
    </subcellularLocation>
</comment>
<dbReference type="Gene3D" id="1.20.120.30">
    <property type="entry name" value="Aspartate receptor, ligand-binding domain"/>
    <property type="match status" value="1"/>
</dbReference>
<keyword evidence="6" id="KW-0807">Transducer</keyword>
<comment type="caution">
    <text evidence="9">The sequence shown here is derived from an EMBL/GenBank/DDBJ whole genome shotgun (WGS) entry which is preliminary data.</text>
</comment>
<accession>A0A939SUF2</accession>
<keyword evidence="5 7" id="KW-0472">Membrane</keyword>
<dbReference type="GO" id="GO:0006935">
    <property type="term" value="P:chemotaxis"/>
    <property type="evidence" value="ECO:0007669"/>
    <property type="project" value="InterPro"/>
</dbReference>
<dbReference type="Pfam" id="PF02203">
    <property type="entry name" value="TarH"/>
    <property type="match status" value="1"/>
</dbReference>
<sequence>MQNSYRAYLEQGVKPMAAAIKAGKIDEYYHIQETRISALSIAFEKDLTDFRSFAMKRAQQVYDAENNASTKISLIVVAGLLSVLLAVLARFALR</sequence>